<evidence type="ECO:0000313" key="6">
    <source>
        <dbReference type="Proteomes" id="UP001139333"/>
    </source>
</evidence>
<dbReference type="InterPro" id="IPR036388">
    <property type="entry name" value="WH-like_DNA-bd_sf"/>
</dbReference>
<gene>
    <name evidence="5" type="ORF">L2672_15075</name>
</gene>
<dbReference type="GO" id="GO:0006355">
    <property type="term" value="P:regulation of DNA-templated transcription"/>
    <property type="evidence" value="ECO:0007669"/>
    <property type="project" value="InterPro"/>
</dbReference>
<proteinExistence type="predicted"/>
<protein>
    <submittedName>
        <fullName evidence="5">Winged helix-turn-helix domain-containing protein</fullName>
    </submittedName>
</protein>
<dbReference type="Pfam" id="PF00486">
    <property type="entry name" value="Trans_reg_C"/>
    <property type="match status" value="1"/>
</dbReference>
<keyword evidence="6" id="KW-1185">Reference proteome</keyword>
<dbReference type="GO" id="GO:0000160">
    <property type="term" value="P:phosphorelay signal transduction system"/>
    <property type="evidence" value="ECO:0007669"/>
    <property type="project" value="InterPro"/>
</dbReference>
<comment type="caution">
    <text evidence="5">The sequence shown here is derived from an EMBL/GenBank/DDBJ whole genome shotgun (WGS) entry which is preliminary data.</text>
</comment>
<dbReference type="Proteomes" id="UP001139333">
    <property type="component" value="Unassembled WGS sequence"/>
</dbReference>
<dbReference type="EMBL" id="JAKIKP010000014">
    <property type="protein sequence ID" value="MCL1144001.1"/>
    <property type="molecule type" value="Genomic_DNA"/>
</dbReference>
<dbReference type="AlphaFoldDB" id="A0A9X2CLB8"/>
<evidence type="ECO:0000313" key="5">
    <source>
        <dbReference type="EMBL" id="MCL1144001.1"/>
    </source>
</evidence>
<dbReference type="GO" id="GO:0003677">
    <property type="term" value="F:DNA binding"/>
    <property type="evidence" value="ECO:0007669"/>
    <property type="project" value="UniProtKB-UniRule"/>
</dbReference>
<keyword evidence="1 2" id="KW-0238">DNA-binding</keyword>
<evidence type="ECO:0000259" key="4">
    <source>
        <dbReference type="PROSITE" id="PS51755"/>
    </source>
</evidence>
<feature type="domain" description="OmpR/PhoB-type" evidence="4">
    <location>
        <begin position="1"/>
        <end position="87"/>
    </location>
</feature>
<reference evidence="5" key="1">
    <citation type="submission" date="2022-01" db="EMBL/GenBank/DDBJ databases">
        <title>Whole genome-based taxonomy of the Shewanellaceae.</title>
        <authorList>
            <person name="Martin-Rodriguez A.J."/>
        </authorList>
    </citation>
    <scope>NUCLEOTIDE SEQUENCE</scope>
    <source>
        <strain evidence="5">DSM 16422</strain>
    </source>
</reference>
<dbReference type="SMART" id="SM00862">
    <property type="entry name" value="Trans_reg_C"/>
    <property type="match status" value="1"/>
</dbReference>
<dbReference type="SUPFAM" id="SSF46894">
    <property type="entry name" value="C-terminal effector domain of the bipartite response regulators"/>
    <property type="match status" value="1"/>
</dbReference>
<dbReference type="PROSITE" id="PS51755">
    <property type="entry name" value="OMPR_PHOB"/>
    <property type="match status" value="1"/>
</dbReference>
<dbReference type="InterPro" id="IPR001867">
    <property type="entry name" value="OmpR/PhoB-type_DNA-bd"/>
</dbReference>
<evidence type="ECO:0000256" key="3">
    <source>
        <dbReference type="SAM" id="Phobius"/>
    </source>
</evidence>
<evidence type="ECO:0000256" key="2">
    <source>
        <dbReference type="PROSITE-ProRule" id="PRU01091"/>
    </source>
</evidence>
<keyword evidence="3" id="KW-0472">Membrane</keyword>
<accession>A0A9X2CLB8</accession>
<sequence>MKLSIDTSRKLIYHENNNYKMSKAELNMLIFLFFKRGEEATRDELIAAGWPERVVSTNSVSVAITKIRKIIPADLLVTCDNGYQLDKSVIIELIGEELPSDDIVNQSKIKTRNRLLKLDVFIFIVVIGLSAVAANLMFKPEKTLVYFYSQGDVSYISLNEEYLKKFNGAKSLIQRDFADVMTDNISKLYVINDFSISYEIDCIDDKGVYSISAENQDKARSFLTSPGACKYDI</sequence>
<keyword evidence="3" id="KW-0812">Transmembrane</keyword>
<dbReference type="RefSeq" id="WP_248996670.1">
    <property type="nucleotide sequence ID" value="NZ_JAKIKP010000014.1"/>
</dbReference>
<organism evidence="5 6">
    <name type="scientific">Shewanella gaetbuli</name>
    <dbReference type="NCBI Taxonomy" id="220752"/>
    <lineage>
        <taxon>Bacteria</taxon>
        <taxon>Pseudomonadati</taxon>
        <taxon>Pseudomonadota</taxon>
        <taxon>Gammaproteobacteria</taxon>
        <taxon>Alteromonadales</taxon>
        <taxon>Shewanellaceae</taxon>
        <taxon>Shewanella</taxon>
    </lineage>
</organism>
<keyword evidence="3" id="KW-1133">Transmembrane helix</keyword>
<dbReference type="Gene3D" id="1.10.10.10">
    <property type="entry name" value="Winged helix-like DNA-binding domain superfamily/Winged helix DNA-binding domain"/>
    <property type="match status" value="1"/>
</dbReference>
<dbReference type="InterPro" id="IPR016032">
    <property type="entry name" value="Sig_transdc_resp-reg_C-effctor"/>
</dbReference>
<name>A0A9X2CLB8_9GAMM</name>
<feature type="DNA-binding region" description="OmpR/PhoB-type" evidence="2">
    <location>
        <begin position="1"/>
        <end position="87"/>
    </location>
</feature>
<evidence type="ECO:0000256" key="1">
    <source>
        <dbReference type="ARBA" id="ARBA00023125"/>
    </source>
</evidence>
<feature type="transmembrane region" description="Helical" evidence="3">
    <location>
        <begin position="118"/>
        <end position="138"/>
    </location>
</feature>